<organism evidence="2 3">
    <name type="scientific">Halorubrum trueperi</name>
    <dbReference type="NCBI Taxonomy" id="2004704"/>
    <lineage>
        <taxon>Archaea</taxon>
        <taxon>Methanobacteriati</taxon>
        <taxon>Methanobacteriota</taxon>
        <taxon>Stenosarchaea group</taxon>
        <taxon>Halobacteria</taxon>
        <taxon>Halobacteriales</taxon>
        <taxon>Haloferacaceae</taxon>
        <taxon>Halorubrum</taxon>
    </lineage>
</organism>
<dbReference type="RefSeq" id="WP_379768170.1">
    <property type="nucleotide sequence ID" value="NZ_JBHSXI010000011.1"/>
</dbReference>
<proteinExistence type="predicted"/>
<dbReference type="Gene3D" id="2.160.20.10">
    <property type="entry name" value="Single-stranded right-handed beta-helix, Pectin lyase-like"/>
    <property type="match status" value="2"/>
</dbReference>
<accession>A0ABD5UNJ1</accession>
<dbReference type="PROSITE" id="PS51257">
    <property type="entry name" value="PROKAR_LIPOPROTEIN"/>
    <property type="match status" value="1"/>
</dbReference>
<name>A0ABD5UNJ1_9EURY</name>
<dbReference type="InterPro" id="IPR012334">
    <property type="entry name" value="Pectin_lyas_fold"/>
</dbReference>
<dbReference type="InterPro" id="IPR011050">
    <property type="entry name" value="Pectin_lyase_fold/virulence"/>
</dbReference>
<comment type="caution">
    <text evidence="2">The sequence shown here is derived from an EMBL/GenBank/DDBJ whole genome shotgun (WGS) entry which is preliminary data.</text>
</comment>
<protein>
    <recommendedName>
        <fullName evidence="4">Right-handed parallel beta-helix repeat-containing protein</fullName>
    </recommendedName>
</protein>
<dbReference type="Proteomes" id="UP001596333">
    <property type="component" value="Unassembled WGS sequence"/>
</dbReference>
<evidence type="ECO:0008006" key="4">
    <source>
        <dbReference type="Google" id="ProtNLM"/>
    </source>
</evidence>
<reference evidence="2 3" key="1">
    <citation type="journal article" date="2019" name="Int. J. Syst. Evol. Microbiol.">
        <title>The Global Catalogue of Microorganisms (GCM) 10K type strain sequencing project: providing services to taxonomists for standard genome sequencing and annotation.</title>
        <authorList>
            <consortium name="The Broad Institute Genomics Platform"/>
            <consortium name="The Broad Institute Genome Sequencing Center for Infectious Disease"/>
            <person name="Wu L."/>
            <person name="Ma J."/>
        </authorList>
    </citation>
    <scope>NUCLEOTIDE SEQUENCE [LARGE SCALE GENOMIC DNA]</scope>
    <source>
        <strain evidence="2 3">Y73</strain>
    </source>
</reference>
<evidence type="ECO:0000313" key="2">
    <source>
        <dbReference type="EMBL" id="MFC6889399.1"/>
    </source>
</evidence>
<feature type="region of interest" description="Disordered" evidence="1">
    <location>
        <begin position="18"/>
        <end position="57"/>
    </location>
</feature>
<keyword evidence="3" id="KW-1185">Reference proteome</keyword>
<dbReference type="InterPro" id="IPR006626">
    <property type="entry name" value="PbH1"/>
</dbReference>
<dbReference type="SMART" id="SM00710">
    <property type="entry name" value="PbH1"/>
    <property type="match status" value="4"/>
</dbReference>
<sequence>MKRRSFLRRTAIGVGGAVVLAGCGGDPGPGTDDRSDRDGDDGSDGADAPDDPPVPDGFDRVVNVVNRGADPSGEESLVPILEDIDPDGSVVFLPAGTYRMDDTWRVTDFERLALVGRDATIVPSPEQSVQLFSFDGEGSGTELRVEGLDFDYSHEDARGRMLHLKIRDGLLVRNVTAFGTVTERPSLVRVDVTDSDGEGLVDRLRLPDGAAADTGITGCYVGNDSRGDITFRDCRIEGFPDNGLYADPPAGSITVDGGYFANCGISNVRVRGDSTIRDAYVRCDSDHLGFENMRGIRLTDYEPQDTPEPAVVENCRVDMLEVSHSDGAIELSGQLARAVVRDTHVRVNADDVPAFNAKEPDSVFEELGILPSVELENVTVEGSAGEGDVIGITGRSECAFSGLDIHQTGPNRDGVTFSDSRDNVIRNARIDVTGDAIVLSDSETDTFDVDVVEDANENDPVADDDAE</sequence>
<dbReference type="SUPFAM" id="SSF51126">
    <property type="entry name" value="Pectin lyase-like"/>
    <property type="match status" value="1"/>
</dbReference>
<gene>
    <name evidence="2" type="ORF">ACFQEY_10290</name>
</gene>
<dbReference type="EMBL" id="JBHSXI010000011">
    <property type="protein sequence ID" value="MFC6889399.1"/>
    <property type="molecule type" value="Genomic_DNA"/>
</dbReference>
<evidence type="ECO:0000313" key="3">
    <source>
        <dbReference type="Proteomes" id="UP001596333"/>
    </source>
</evidence>
<evidence type="ECO:0000256" key="1">
    <source>
        <dbReference type="SAM" id="MobiDB-lite"/>
    </source>
</evidence>
<dbReference type="AlphaFoldDB" id="A0ABD5UNJ1"/>
<feature type="compositionally biased region" description="Acidic residues" evidence="1">
    <location>
        <begin position="38"/>
        <end position="50"/>
    </location>
</feature>